<protein>
    <submittedName>
        <fullName evidence="1">Uncharacterized protein</fullName>
    </submittedName>
</protein>
<evidence type="ECO:0000313" key="1">
    <source>
        <dbReference type="EnsemblMetazoa" id="GAUT020327-PA"/>
    </source>
</evidence>
<organism evidence="1 2">
    <name type="scientific">Glossina austeni</name>
    <name type="common">Savannah tsetse fly</name>
    <dbReference type="NCBI Taxonomy" id="7395"/>
    <lineage>
        <taxon>Eukaryota</taxon>
        <taxon>Metazoa</taxon>
        <taxon>Ecdysozoa</taxon>
        <taxon>Arthropoda</taxon>
        <taxon>Hexapoda</taxon>
        <taxon>Insecta</taxon>
        <taxon>Pterygota</taxon>
        <taxon>Neoptera</taxon>
        <taxon>Endopterygota</taxon>
        <taxon>Diptera</taxon>
        <taxon>Brachycera</taxon>
        <taxon>Muscomorpha</taxon>
        <taxon>Hippoboscoidea</taxon>
        <taxon>Glossinidae</taxon>
        <taxon>Glossina</taxon>
    </lineage>
</organism>
<dbReference type="Proteomes" id="UP000078200">
    <property type="component" value="Unassembled WGS sequence"/>
</dbReference>
<reference evidence="1" key="1">
    <citation type="submission" date="2020-05" db="UniProtKB">
        <authorList>
            <consortium name="EnsemblMetazoa"/>
        </authorList>
    </citation>
    <scope>IDENTIFICATION</scope>
    <source>
        <strain evidence="1">TTRI</strain>
    </source>
</reference>
<accession>A0A1A9UZ13</accession>
<proteinExistence type="predicted"/>
<dbReference type="EnsemblMetazoa" id="GAUT020327-RA">
    <property type="protein sequence ID" value="GAUT020327-PA"/>
    <property type="gene ID" value="GAUT020327"/>
</dbReference>
<dbReference type="VEuPathDB" id="VectorBase:GAUT020327"/>
<sequence>MAVPNYKELMSWKTISNDPRSITTQQQQQQLKAKTKYSLKYEAKKKKRKNHELDFHICKSKRQQQQQQQQHNFMYRTLISDFAFGLAADSLIRYDMDVSMYIE</sequence>
<dbReference type="AlphaFoldDB" id="A0A1A9UZ13"/>
<name>A0A1A9UZ13_GLOAU</name>
<evidence type="ECO:0000313" key="2">
    <source>
        <dbReference type="Proteomes" id="UP000078200"/>
    </source>
</evidence>
<keyword evidence="2" id="KW-1185">Reference proteome</keyword>